<dbReference type="OrthoDB" id="3210164at2"/>
<proteinExistence type="predicted"/>
<name>A0A1H2T681_9PSEU</name>
<dbReference type="GO" id="GO:0047372">
    <property type="term" value="F:monoacylglycerol lipase activity"/>
    <property type="evidence" value="ECO:0007669"/>
    <property type="project" value="TreeGrafter"/>
</dbReference>
<dbReference type="EMBL" id="FNON01000001">
    <property type="protein sequence ID" value="SDW38754.1"/>
    <property type="molecule type" value="Genomic_DNA"/>
</dbReference>
<reference evidence="2 3" key="1">
    <citation type="submission" date="2016-10" db="EMBL/GenBank/DDBJ databases">
        <authorList>
            <person name="de Groot N.N."/>
        </authorList>
    </citation>
    <scope>NUCLEOTIDE SEQUENCE [LARGE SCALE GENOMIC DNA]</scope>
    <source>
        <strain evidence="2 3">CPCC 202699</strain>
    </source>
</reference>
<dbReference type="GO" id="GO:0046464">
    <property type="term" value="P:acylglycerol catabolic process"/>
    <property type="evidence" value="ECO:0007669"/>
    <property type="project" value="TreeGrafter"/>
</dbReference>
<dbReference type="PANTHER" id="PTHR43798:SF5">
    <property type="entry name" value="MONOACYLGLYCEROL LIPASE ABHD6"/>
    <property type="match status" value="1"/>
</dbReference>
<dbReference type="InterPro" id="IPR000073">
    <property type="entry name" value="AB_hydrolase_1"/>
</dbReference>
<protein>
    <submittedName>
        <fullName evidence="2">Pimeloyl-ACP methyl ester carboxylesterase</fullName>
    </submittedName>
</protein>
<evidence type="ECO:0000313" key="3">
    <source>
        <dbReference type="Proteomes" id="UP000199515"/>
    </source>
</evidence>
<dbReference type="GO" id="GO:0016020">
    <property type="term" value="C:membrane"/>
    <property type="evidence" value="ECO:0007669"/>
    <property type="project" value="TreeGrafter"/>
</dbReference>
<feature type="domain" description="AB hydrolase-1" evidence="1">
    <location>
        <begin position="13"/>
        <end position="147"/>
    </location>
</feature>
<dbReference type="Proteomes" id="UP000199515">
    <property type="component" value="Unassembled WGS sequence"/>
</dbReference>
<sequence length="266" mass="29109">MNGIHHESRGSGPVLLFIPGGNGDAGPYSHVSHHLADRFTTVTYDRRGFSRSPLEGEPDDAKRLDVDVEDALGLLNEFTDQPAFVFGSSSGAIVALHLLVRHPDRVKTVVAHEPPLAPLLPDGDKWLAVFQDIHDTYRAEGLVPAMRKFGTAMGMGQRQEPAAAEVPQAVKEMMARMSANMHFWMRHELLVYPSLVPDLEALDTLKDRIVLAGGLESKEHMPYLPNVVLADRFGAEVVDFPGDHIGYAPPHAAEFAERLAGVLTRG</sequence>
<dbReference type="RefSeq" id="WP_091285912.1">
    <property type="nucleotide sequence ID" value="NZ_FNON01000001.1"/>
</dbReference>
<evidence type="ECO:0000313" key="2">
    <source>
        <dbReference type="EMBL" id="SDW38754.1"/>
    </source>
</evidence>
<dbReference type="STRING" id="589385.SAMN05421504_101455"/>
<accession>A0A1H2T681</accession>
<evidence type="ECO:0000259" key="1">
    <source>
        <dbReference type="Pfam" id="PF00561"/>
    </source>
</evidence>
<dbReference type="AlphaFoldDB" id="A0A1H2T681"/>
<keyword evidence="3" id="KW-1185">Reference proteome</keyword>
<dbReference type="InterPro" id="IPR029058">
    <property type="entry name" value="AB_hydrolase_fold"/>
</dbReference>
<dbReference type="Pfam" id="PF00561">
    <property type="entry name" value="Abhydrolase_1"/>
    <property type="match status" value="1"/>
</dbReference>
<organism evidence="2 3">
    <name type="scientific">Amycolatopsis xylanica</name>
    <dbReference type="NCBI Taxonomy" id="589385"/>
    <lineage>
        <taxon>Bacteria</taxon>
        <taxon>Bacillati</taxon>
        <taxon>Actinomycetota</taxon>
        <taxon>Actinomycetes</taxon>
        <taxon>Pseudonocardiales</taxon>
        <taxon>Pseudonocardiaceae</taxon>
        <taxon>Amycolatopsis</taxon>
    </lineage>
</organism>
<dbReference type="InterPro" id="IPR050266">
    <property type="entry name" value="AB_hydrolase_sf"/>
</dbReference>
<dbReference type="PANTHER" id="PTHR43798">
    <property type="entry name" value="MONOACYLGLYCEROL LIPASE"/>
    <property type="match status" value="1"/>
</dbReference>
<dbReference type="SUPFAM" id="SSF53474">
    <property type="entry name" value="alpha/beta-Hydrolases"/>
    <property type="match status" value="1"/>
</dbReference>
<dbReference type="Gene3D" id="3.40.50.1820">
    <property type="entry name" value="alpha/beta hydrolase"/>
    <property type="match status" value="1"/>
</dbReference>
<gene>
    <name evidence="2" type="ORF">SAMN05421504_101455</name>
</gene>